<dbReference type="Pfam" id="PF00196">
    <property type="entry name" value="GerE"/>
    <property type="match status" value="1"/>
</dbReference>
<dbReference type="Proteomes" id="UP000550729">
    <property type="component" value="Unassembled WGS sequence"/>
</dbReference>
<dbReference type="PROSITE" id="PS50043">
    <property type="entry name" value="HTH_LUXR_2"/>
    <property type="match status" value="1"/>
</dbReference>
<dbReference type="Gene3D" id="1.10.10.10">
    <property type="entry name" value="Winged helix-like DNA-binding domain superfamily/Winged helix DNA-binding domain"/>
    <property type="match status" value="1"/>
</dbReference>
<dbReference type="PANTHER" id="PTHR44688:SF16">
    <property type="entry name" value="DNA-BINDING TRANSCRIPTIONAL ACTIVATOR DEVR_DOSR"/>
    <property type="match status" value="1"/>
</dbReference>
<evidence type="ECO:0000313" key="5">
    <source>
        <dbReference type="EMBL" id="NMO04032.1"/>
    </source>
</evidence>
<dbReference type="InterPro" id="IPR036388">
    <property type="entry name" value="WH-like_DNA-bd_sf"/>
</dbReference>
<feature type="domain" description="HTH luxR-type" evidence="4">
    <location>
        <begin position="351"/>
        <end position="421"/>
    </location>
</feature>
<dbReference type="SUPFAM" id="SSF46894">
    <property type="entry name" value="C-terminal effector domain of the bipartite response regulators"/>
    <property type="match status" value="1"/>
</dbReference>
<dbReference type="InterPro" id="IPR036890">
    <property type="entry name" value="HATPase_C_sf"/>
</dbReference>
<dbReference type="SMART" id="SM00421">
    <property type="entry name" value="HTH_LUXR"/>
    <property type="match status" value="1"/>
</dbReference>
<dbReference type="SUPFAM" id="SSF55874">
    <property type="entry name" value="ATPase domain of HSP90 chaperone/DNA topoisomerase II/histidine kinase"/>
    <property type="match status" value="1"/>
</dbReference>
<name>A0A848L0N3_9ACTN</name>
<dbReference type="InterPro" id="IPR016032">
    <property type="entry name" value="Sig_transdc_resp-reg_C-effctor"/>
</dbReference>
<keyword evidence="2" id="KW-0238">DNA-binding</keyword>
<comment type="caution">
    <text evidence="5">The sequence shown here is derived from an EMBL/GenBank/DDBJ whole genome shotgun (WGS) entry which is preliminary data.</text>
</comment>
<evidence type="ECO:0000256" key="2">
    <source>
        <dbReference type="ARBA" id="ARBA00023125"/>
    </source>
</evidence>
<organism evidence="5 6">
    <name type="scientific">Gordonia asplenii</name>
    <dbReference type="NCBI Taxonomy" id="2725283"/>
    <lineage>
        <taxon>Bacteria</taxon>
        <taxon>Bacillati</taxon>
        <taxon>Actinomycetota</taxon>
        <taxon>Actinomycetes</taxon>
        <taxon>Mycobacteriales</taxon>
        <taxon>Gordoniaceae</taxon>
        <taxon>Gordonia</taxon>
    </lineage>
</organism>
<gene>
    <name evidence="5" type="ORF">HH308_22720</name>
</gene>
<dbReference type="Gene3D" id="3.30.565.10">
    <property type="entry name" value="Histidine kinase-like ATPase, C-terminal domain"/>
    <property type="match status" value="1"/>
</dbReference>
<evidence type="ECO:0000259" key="4">
    <source>
        <dbReference type="PROSITE" id="PS50043"/>
    </source>
</evidence>
<reference evidence="5 6" key="1">
    <citation type="submission" date="2020-04" db="EMBL/GenBank/DDBJ databases">
        <title>Gordonia sp. nov. TBRC 11910.</title>
        <authorList>
            <person name="Suriyachadkun C."/>
        </authorList>
    </citation>
    <scope>NUCLEOTIDE SEQUENCE [LARGE SCALE GENOMIC DNA]</scope>
    <source>
        <strain evidence="5 6">TBRC 11910</strain>
    </source>
</reference>
<proteinExistence type="predicted"/>
<keyword evidence="6" id="KW-1185">Reference proteome</keyword>
<dbReference type="GO" id="GO:0006355">
    <property type="term" value="P:regulation of DNA-templated transcription"/>
    <property type="evidence" value="ECO:0007669"/>
    <property type="project" value="InterPro"/>
</dbReference>
<evidence type="ECO:0000256" key="3">
    <source>
        <dbReference type="ARBA" id="ARBA00023163"/>
    </source>
</evidence>
<sequence length="421" mass="44383">MPHDGTRCTDATVRDLADTVTAPGDALPARLSALLEPFAAHDGLVMLVADATGGWLRGTGRADFVDGHSVLDLDELRRGVAPGTVKRATLPGHGQVLQVSANNGALLLLSTPGVDAVVEAGDDGIVLHLWNIVAQRAQDLADTASPSYLQLARVASSDRFSALADLTGEYTTTLEAVLAVLRSKRLDDAAARSHAMEVAAGGVVKLRTATDRARTFTEEPVTSAFARLRDDLRPLVRYRGVDVDFVEPPREGRPLPSEVAYGARAVVRSAILALIEDEDVARVRVQWDCDGTNLLIHMRDDGAGGLATGSTELDPVRTRIVALGGSVSASSTPGWGTELSLTIPLDPAATRRRATPMEWGLSAREAEVLDLLASGLSNRGIAQSLSISPNTVKFHLASVFRKMGVSGRAAALAAYLAVVKG</sequence>
<dbReference type="GO" id="GO:0003677">
    <property type="term" value="F:DNA binding"/>
    <property type="evidence" value="ECO:0007669"/>
    <property type="project" value="UniProtKB-KW"/>
</dbReference>
<evidence type="ECO:0000256" key="1">
    <source>
        <dbReference type="ARBA" id="ARBA00023015"/>
    </source>
</evidence>
<dbReference type="PRINTS" id="PR00038">
    <property type="entry name" value="HTHLUXR"/>
</dbReference>
<dbReference type="PANTHER" id="PTHR44688">
    <property type="entry name" value="DNA-BINDING TRANSCRIPTIONAL ACTIVATOR DEVR_DOSR"/>
    <property type="match status" value="1"/>
</dbReference>
<keyword evidence="1" id="KW-0805">Transcription regulation</keyword>
<keyword evidence="3" id="KW-0804">Transcription</keyword>
<dbReference type="RefSeq" id="WP_170196529.1">
    <property type="nucleotide sequence ID" value="NZ_JABBNB010000029.1"/>
</dbReference>
<dbReference type="EMBL" id="JABBNB010000029">
    <property type="protein sequence ID" value="NMO04032.1"/>
    <property type="molecule type" value="Genomic_DNA"/>
</dbReference>
<protein>
    <recommendedName>
        <fullName evidence="4">HTH luxR-type domain-containing protein</fullName>
    </recommendedName>
</protein>
<evidence type="ECO:0000313" key="6">
    <source>
        <dbReference type="Proteomes" id="UP000550729"/>
    </source>
</evidence>
<accession>A0A848L0N3</accession>
<dbReference type="AlphaFoldDB" id="A0A848L0N3"/>
<dbReference type="PROSITE" id="PS00622">
    <property type="entry name" value="HTH_LUXR_1"/>
    <property type="match status" value="1"/>
</dbReference>
<dbReference type="InterPro" id="IPR000792">
    <property type="entry name" value="Tscrpt_reg_LuxR_C"/>
</dbReference>
<dbReference type="CDD" id="cd06170">
    <property type="entry name" value="LuxR_C_like"/>
    <property type="match status" value="1"/>
</dbReference>